<sequence length="118" mass="13568">MEKAVENLENKMRKTDEQMDNLALQVGNIESEIFSENGEQIEVTNLLRSVNEVKTSYQNLRKDLLEVQDLQKQLSSSLHVQLKMMQTKFNMLKEKLPQAATTQGRSGARGVVPYREEK</sequence>
<dbReference type="EMBL" id="JAPWTK010000020">
    <property type="protein sequence ID" value="KAJ8957982.1"/>
    <property type="molecule type" value="Genomic_DNA"/>
</dbReference>
<dbReference type="AlphaFoldDB" id="A0AAV8Z1S3"/>
<evidence type="ECO:0000256" key="2">
    <source>
        <dbReference type="SAM" id="MobiDB-lite"/>
    </source>
</evidence>
<protein>
    <recommendedName>
        <fullName evidence="3">Ska2 N-terminal domain-containing protein</fullName>
    </recommendedName>
</protein>
<evidence type="ECO:0000313" key="4">
    <source>
        <dbReference type="EMBL" id="KAJ8957982.1"/>
    </source>
</evidence>
<evidence type="ECO:0000313" key="5">
    <source>
        <dbReference type="Proteomes" id="UP001162162"/>
    </source>
</evidence>
<dbReference type="Gene3D" id="6.10.250.1380">
    <property type="match status" value="1"/>
</dbReference>
<evidence type="ECO:0000259" key="3">
    <source>
        <dbReference type="Pfam" id="PF16740"/>
    </source>
</evidence>
<gene>
    <name evidence="4" type="ORF">NQ318_001983</name>
</gene>
<comment type="caution">
    <text evidence="4">The sequence shown here is derived from an EMBL/GenBank/DDBJ whole genome shotgun (WGS) entry which is preliminary data.</text>
</comment>
<dbReference type="InterPro" id="IPR042091">
    <property type="entry name" value="Ska2_N"/>
</dbReference>
<feature type="domain" description="Ska2 N-terminal" evidence="3">
    <location>
        <begin position="2"/>
        <end position="99"/>
    </location>
</feature>
<proteinExistence type="predicted"/>
<evidence type="ECO:0000256" key="1">
    <source>
        <dbReference type="SAM" id="Coils"/>
    </source>
</evidence>
<dbReference type="SUPFAM" id="SSF90257">
    <property type="entry name" value="Myosin rod fragments"/>
    <property type="match status" value="1"/>
</dbReference>
<keyword evidence="1" id="KW-0175">Coiled coil</keyword>
<feature type="coiled-coil region" evidence="1">
    <location>
        <begin position="1"/>
        <end position="32"/>
    </location>
</feature>
<keyword evidence="5" id="KW-1185">Reference proteome</keyword>
<organism evidence="4 5">
    <name type="scientific">Aromia moschata</name>
    <dbReference type="NCBI Taxonomy" id="1265417"/>
    <lineage>
        <taxon>Eukaryota</taxon>
        <taxon>Metazoa</taxon>
        <taxon>Ecdysozoa</taxon>
        <taxon>Arthropoda</taxon>
        <taxon>Hexapoda</taxon>
        <taxon>Insecta</taxon>
        <taxon>Pterygota</taxon>
        <taxon>Neoptera</taxon>
        <taxon>Endopterygota</taxon>
        <taxon>Coleoptera</taxon>
        <taxon>Polyphaga</taxon>
        <taxon>Cucujiformia</taxon>
        <taxon>Chrysomeloidea</taxon>
        <taxon>Cerambycidae</taxon>
        <taxon>Cerambycinae</taxon>
        <taxon>Callichromatini</taxon>
        <taxon>Aromia</taxon>
    </lineage>
</organism>
<dbReference type="Pfam" id="PF16740">
    <property type="entry name" value="SKA2"/>
    <property type="match status" value="1"/>
</dbReference>
<reference evidence="4" key="1">
    <citation type="journal article" date="2023" name="Insect Mol. Biol.">
        <title>Genome sequencing provides insights into the evolution of gene families encoding plant cell wall-degrading enzymes in longhorned beetles.</title>
        <authorList>
            <person name="Shin N.R."/>
            <person name="Okamura Y."/>
            <person name="Kirsch R."/>
            <person name="Pauchet Y."/>
        </authorList>
    </citation>
    <scope>NUCLEOTIDE SEQUENCE</scope>
    <source>
        <strain evidence="4">AMC_N1</strain>
    </source>
</reference>
<feature type="region of interest" description="Disordered" evidence="2">
    <location>
        <begin position="97"/>
        <end position="118"/>
    </location>
</feature>
<dbReference type="Proteomes" id="UP001162162">
    <property type="component" value="Unassembled WGS sequence"/>
</dbReference>
<name>A0AAV8Z1S3_9CUCU</name>
<accession>A0AAV8Z1S3</accession>